<evidence type="ECO:0000313" key="2">
    <source>
        <dbReference type="EMBL" id="SMP52021.1"/>
    </source>
</evidence>
<protein>
    <submittedName>
        <fullName evidence="2">Uncharacterized protein</fullName>
    </submittedName>
</protein>
<dbReference type="Proteomes" id="UP001157910">
    <property type="component" value="Unassembled WGS sequence"/>
</dbReference>
<reference evidence="2 3" key="1">
    <citation type="submission" date="2017-05" db="EMBL/GenBank/DDBJ databases">
        <authorList>
            <person name="Varghese N."/>
            <person name="Submissions S."/>
        </authorList>
    </citation>
    <scope>NUCLEOTIDE SEQUENCE [LARGE SCALE GENOMIC DNA]</scope>
    <source>
        <strain evidence="2 3">SM16</strain>
    </source>
</reference>
<dbReference type="EMBL" id="FXUI01000001">
    <property type="protein sequence ID" value="SMP52021.1"/>
    <property type="molecule type" value="Genomic_DNA"/>
</dbReference>
<keyword evidence="3" id="KW-1185">Reference proteome</keyword>
<evidence type="ECO:0000313" key="3">
    <source>
        <dbReference type="Proteomes" id="UP001157910"/>
    </source>
</evidence>
<comment type="caution">
    <text evidence="2">The sequence shown here is derived from an EMBL/GenBank/DDBJ whole genome shotgun (WGS) entry which is preliminary data.</text>
</comment>
<evidence type="ECO:0000256" key="1">
    <source>
        <dbReference type="SAM" id="MobiDB-lite"/>
    </source>
</evidence>
<feature type="region of interest" description="Disordered" evidence="1">
    <location>
        <begin position="26"/>
        <end position="45"/>
    </location>
</feature>
<sequence>MVRLRRLQQRKITLLGNLDSPERGEVRGEELAVQQCRARPAQRRH</sequence>
<gene>
    <name evidence="2" type="ORF">SAMN06296065_101222</name>
</gene>
<organism evidence="2 3">
    <name type="scientific">Novosphingobium panipatense</name>
    <dbReference type="NCBI Taxonomy" id="428991"/>
    <lineage>
        <taxon>Bacteria</taxon>
        <taxon>Pseudomonadati</taxon>
        <taxon>Pseudomonadota</taxon>
        <taxon>Alphaproteobacteria</taxon>
        <taxon>Sphingomonadales</taxon>
        <taxon>Sphingomonadaceae</taxon>
        <taxon>Novosphingobium</taxon>
    </lineage>
</organism>
<name>A0ABY1Q1Z0_9SPHN</name>
<accession>A0ABY1Q1Z0</accession>
<proteinExistence type="predicted"/>